<evidence type="ECO:0008006" key="4">
    <source>
        <dbReference type="Google" id="ProtNLM"/>
    </source>
</evidence>
<name>A0ABY1ZHB5_9GAMM</name>
<reference evidence="2 3" key="1">
    <citation type="submission" date="2019-02" db="EMBL/GenBank/DDBJ databases">
        <title>Marinobacter halodurans sp. nov., a marine bacterium isolated from sea tidal flat.</title>
        <authorList>
            <person name="Yoo Y."/>
            <person name="Lee D.W."/>
            <person name="Kim B.S."/>
            <person name="Kim J.-J."/>
        </authorList>
    </citation>
    <scope>NUCLEOTIDE SEQUENCE [LARGE SCALE GENOMIC DNA]</scope>
    <source>
        <strain evidence="2 3">YJ-S3-2</strain>
    </source>
</reference>
<dbReference type="Proteomes" id="UP000313645">
    <property type="component" value="Unassembled WGS sequence"/>
</dbReference>
<dbReference type="RefSeq" id="WP_131482938.1">
    <property type="nucleotide sequence ID" value="NZ_SJDL01000028.1"/>
</dbReference>
<protein>
    <recommendedName>
        <fullName evidence="4">Paraquat-inducible protein A</fullName>
    </recommendedName>
</protein>
<keyword evidence="1" id="KW-0472">Membrane</keyword>
<accession>A0ABY1ZHB5</accession>
<keyword evidence="1" id="KW-1133">Transmembrane helix</keyword>
<keyword evidence="1" id="KW-0812">Transmembrane</keyword>
<feature type="transmembrane region" description="Helical" evidence="1">
    <location>
        <begin position="12"/>
        <end position="32"/>
    </location>
</feature>
<organism evidence="2 3">
    <name type="scientific">Marinobacter halodurans</name>
    <dbReference type="NCBI Taxonomy" id="2528979"/>
    <lineage>
        <taxon>Bacteria</taxon>
        <taxon>Pseudomonadati</taxon>
        <taxon>Pseudomonadota</taxon>
        <taxon>Gammaproteobacteria</taxon>
        <taxon>Pseudomonadales</taxon>
        <taxon>Marinobacteraceae</taxon>
        <taxon>Marinobacter</taxon>
    </lineage>
</organism>
<feature type="transmembrane region" description="Helical" evidence="1">
    <location>
        <begin position="140"/>
        <end position="165"/>
    </location>
</feature>
<gene>
    <name evidence="2" type="ORF">EZI54_16260</name>
</gene>
<evidence type="ECO:0000313" key="3">
    <source>
        <dbReference type="Proteomes" id="UP000313645"/>
    </source>
</evidence>
<evidence type="ECO:0000313" key="2">
    <source>
        <dbReference type="EMBL" id="TBW52192.1"/>
    </source>
</evidence>
<feature type="transmembrane region" description="Helical" evidence="1">
    <location>
        <begin position="69"/>
        <end position="92"/>
    </location>
</feature>
<evidence type="ECO:0000256" key="1">
    <source>
        <dbReference type="SAM" id="Phobius"/>
    </source>
</evidence>
<comment type="caution">
    <text evidence="2">The sequence shown here is derived from an EMBL/GenBank/DDBJ whole genome shotgun (WGS) entry which is preliminary data.</text>
</comment>
<dbReference type="EMBL" id="SJDL01000028">
    <property type="protein sequence ID" value="TBW52192.1"/>
    <property type="molecule type" value="Genomic_DNA"/>
</dbReference>
<sequence length="175" mass="18801">MTEGTLPPVPRPLKLLTASSLIMLLLLVGINVPLVTADAPQGIISLQFATTAEQTLNILNSWGSDNSHWAVASLALDFPFVLIYVLTLMALTDYLMSDRPGIRERQAGRWVRGLFVAAGASDLGENICLLTNLAEPDDALSLAATVFAMIKFTALMIGVAGLVVIRAARRHPLSY</sequence>
<proteinExistence type="predicted"/>
<keyword evidence="3" id="KW-1185">Reference proteome</keyword>